<gene>
    <name evidence="1" type="ORF">B5G22_03840</name>
</gene>
<proteinExistence type="predicted"/>
<protein>
    <submittedName>
        <fullName evidence="1">Uncharacterized protein</fullName>
    </submittedName>
</protein>
<sequence>MAQFNETTKNAQKIAIVMYKHYKKMKKDSNYSGNALNWGTADTVLETIGGKWSRDDVVSACWELKECEIIDGFRKKNELSGMRFTTKGIAVLEKIPQKRFDSILNRVAQVKSIL</sequence>
<dbReference type="RefSeq" id="WP_086141624.1">
    <property type="nucleotide sequence ID" value="NZ_JAYWKY010000001.1"/>
</dbReference>
<comment type="caution">
    <text evidence="1">The sequence shown here is derived from an EMBL/GenBank/DDBJ whole genome shotgun (WGS) entry which is preliminary data.</text>
</comment>
<evidence type="ECO:0000313" key="1">
    <source>
        <dbReference type="EMBL" id="OUN49091.1"/>
    </source>
</evidence>
<accession>A0A1Y3UJT8</accession>
<dbReference type="EMBL" id="NFHN01000010">
    <property type="protein sequence ID" value="OUN49091.1"/>
    <property type="molecule type" value="Genomic_DNA"/>
</dbReference>
<name>A0A1Y3UJT8_LIMRT</name>
<dbReference type="AlphaFoldDB" id="A0A1Y3UJT8"/>
<evidence type="ECO:0000313" key="2">
    <source>
        <dbReference type="Proteomes" id="UP000195868"/>
    </source>
</evidence>
<dbReference type="Proteomes" id="UP000195868">
    <property type="component" value="Unassembled WGS sequence"/>
</dbReference>
<reference evidence="2" key="1">
    <citation type="submission" date="2017-04" db="EMBL/GenBank/DDBJ databases">
        <title>Function of individual gut microbiota members based on whole genome sequencing of pure cultures obtained from chicken caecum.</title>
        <authorList>
            <person name="Medvecky M."/>
            <person name="Cejkova D."/>
            <person name="Polansky O."/>
            <person name="Karasova D."/>
            <person name="Kubasova T."/>
            <person name="Cizek A."/>
            <person name="Rychlik I."/>
        </authorList>
    </citation>
    <scope>NUCLEOTIDE SEQUENCE [LARGE SCALE GENOMIC DNA]</scope>
    <source>
        <strain evidence="2">An71</strain>
    </source>
</reference>
<organism evidence="1 2">
    <name type="scientific">Limosilactobacillus reuteri</name>
    <name type="common">Lactobacillus reuteri</name>
    <dbReference type="NCBI Taxonomy" id="1598"/>
    <lineage>
        <taxon>Bacteria</taxon>
        <taxon>Bacillati</taxon>
        <taxon>Bacillota</taxon>
        <taxon>Bacilli</taxon>
        <taxon>Lactobacillales</taxon>
        <taxon>Lactobacillaceae</taxon>
        <taxon>Limosilactobacillus</taxon>
    </lineage>
</organism>